<name>A0A1E5WFR4_9POAL</name>
<proteinExistence type="predicted"/>
<evidence type="ECO:0000313" key="2">
    <source>
        <dbReference type="Proteomes" id="UP000095767"/>
    </source>
</evidence>
<organism evidence="1 2">
    <name type="scientific">Dichanthelium oligosanthes</name>
    <dbReference type="NCBI Taxonomy" id="888268"/>
    <lineage>
        <taxon>Eukaryota</taxon>
        <taxon>Viridiplantae</taxon>
        <taxon>Streptophyta</taxon>
        <taxon>Embryophyta</taxon>
        <taxon>Tracheophyta</taxon>
        <taxon>Spermatophyta</taxon>
        <taxon>Magnoliopsida</taxon>
        <taxon>Liliopsida</taxon>
        <taxon>Poales</taxon>
        <taxon>Poaceae</taxon>
        <taxon>PACMAD clade</taxon>
        <taxon>Panicoideae</taxon>
        <taxon>Panicodae</taxon>
        <taxon>Paniceae</taxon>
        <taxon>Dichantheliinae</taxon>
        <taxon>Dichanthelium</taxon>
    </lineage>
</organism>
<dbReference type="EMBL" id="LWDX02009719">
    <property type="protein sequence ID" value="OEL36257.1"/>
    <property type="molecule type" value="Genomic_DNA"/>
</dbReference>
<dbReference type="PANTHER" id="PTHR35828">
    <property type="entry name" value="OS08G0203800 PROTEIN-RELATED"/>
    <property type="match status" value="1"/>
</dbReference>
<dbReference type="PANTHER" id="PTHR35828:SF13">
    <property type="entry name" value="OS01G0152100 PROTEIN"/>
    <property type="match status" value="1"/>
</dbReference>
<protein>
    <submittedName>
        <fullName evidence="1">Uncharacterized protein</fullName>
    </submittedName>
</protein>
<dbReference type="STRING" id="888268.A0A1E5WFR4"/>
<evidence type="ECO:0000313" key="1">
    <source>
        <dbReference type="EMBL" id="OEL36257.1"/>
    </source>
</evidence>
<sequence length="158" mass="18082">MGSMLVVYKSGGVFLLDLEEEVTDKVMVTDRITRLVRETQFHRRWLRLFTDPDFLRGLCPETDSARLRGLFFYAPETDARRVFVSRLESPPLGSEDCDLTSFVPDDHGHDDRHDNVPLASRHGVLLNHIVVIHGGCCCLRRDDDSHFRLFDPVTGARD</sequence>
<comment type="caution">
    <text evidence="1">The sequence shown here is derived from an EMBL/GenBank/DDBJ whole genome shotgun (WGS) entry which is preliminary data.</text>
</comment>
<gene>
    <name evidence="1" type="ORF">BAE44_0002724</name>
</gene>
<reference evidence="1 2" key="1">
    <citation type="submission" date="2016-09" db="EMBL/GenBank/DDBJ databases">
        <title>The draft genome of Dichanthelium oligosanthes: A C3 panicoid grass species.</title>
        <authorList>
            <person name="Studer A.J."/>
            <person name="Schnable J.C."/>
            <person name="Brutnell T.P."/>
        </authorList>
    </citation>
    <scope>NUCLEOTIDE SEQUENCE [LARGE SCALE GENOMIC DNA]</scope>
    <source>
        <strain evidence="2">cv. Kellogg 1175</strain>
        <tissue evidence="1">Leaf</tissue>
    </source>
</reference>
<dbReference type="AlphaFoldDB" id="A0A1E5WFR4"/>
<keyword evidence="2" id="KW-1185">Reference proteome</keyword>
<dbReference type="Proteomes" id="UP000095767">
    <property type="component" value="Unassembled WGS sequence"/>
</dbReference>
<accession>A0A1E5WFR4</accession>